<dbReference type="PANTHER" id="PTHR40094:SF1">
    <property type="entry name" value="UBIQUITIN DOMAIN-CONTAINING PROTEIN"/>
    <property type="match status" value="1"/>
</dbReference>
<dbReference type="InterPro" id="IPR002890">
    <property type="entry name" value="MG2"/>
</dbReference>
<protein>
    <recommendedName>
        <fullName evidence="3">Alpha-2-macroglobulin domain-containing protein</fullName>
    </recommendedName>
</protein>
<dbReference type="InterPro" id="IPR001599">
    <property type="entry name" value="Macroglobln_a2"/>
</dbReference>
<keyword evidence="2" id="KW-0732">Signal</keyword>
<sequence>MQRIAKIFSLLLVILSGISLHAQNYYDQQWKKINDNYAKGMVKSNLPIVLDIQKQAMKDNNTIELINALKAEFVIVNQTRDDEKNDSASQFFDKIKKHEKNLKGDELLVYRTLQIKFVDDYLKRNQWKIQDRTNIDNQDFGQIETWSKLDFKKYFTQGFNDLGKVKNEIRKISMTKYQKLFANTQDISYFPSIQDWVALQHIDFLKDNVLFTPNELKANNAEILEIYNDQIATNSGNPKLFYEYLKAQYEVSFGQLPEAEARKKYEAIVNSSTDGDYKVYILNDIAGGLASANPKEAMAILKKAKEMYPKSEFQNNIKNTENSITTPVITVSYESFTLPQQPIHLSVNYKNADAFAMNIYQVTDINSFISHIKDSYRNPLLKVAKQLVKKENYQLKNTGDYKNHISSVELSALKNGLYIAEYIVEGKSQGSYWFSVTDSRIIYNKISNNSANNVLRLISRNNGESKKNTNLNFYDYSEYNKPVVKSSAKTDPQGIFVFPENKTRNYKRYLIEDSEKNISFIEAYGGNYYDQPRVDATEKTAQIFLDRAIYRPGQTVYFKVINTQYSNKKETVVVGMKQKIKLVDANGEDVSEQSFTTNEFGSYSGNFILPKGKLNGQFMLETDEGSVSFRLEEYKRPNFEITFEDIKGEYKFGQTIHMKGKAVSFSGVPLSNATLNYEIKKQDIRYRYFYWFTPTSNENSILGTVKTNEKGEFDIPVDLKKDDKLKGIQVNEYVVNASVTDTNGETQENSSTFRVASVSHFIETEEVKPAFANEEIKVKVATKNYNNQKLGKSYRAKLSLLESPDRIFRNNFEDFVQDVPVFSKENFIQKFPHDYFDKSELANNRKEKQTVLQKTAADEEFSLGKLAAGNYKLVFYNIEGHDTIKTEKVFEVWDRKSLGNEQRPFFRLMNNQKDYARGEKAKVYLYSAIPEAKMYVYVQNGNGETKTEEKYIKNGVLEYEIAIPTDPAVKQLNLQFTLAAYNDIQTLSTNLPVRNETEPMKIELTTFRDKIQPGSKEKWTVKITGKNKEKAVAELLANMYDMSLDQFAANNYTFRNFNFERFIQQNYGVGTESLNSVRFNKREKYLNAKTVFEPYFNWFDQYGALGGLATNVRIRGGSTLRKTNVAYEATMDMALPAPVAAAKVAEDSGNKELNEVVVTALGVKREKKSLGYASQEAGGKDLDKVPVRSNLNETAFFYPNLKTDKDGNVSFEFTSPEALTKWKLMFLAHDKNANAATLEQTIVTQKDFSVTPNYPRFLREGDEINMQVKLNNLVEKALNGSVQLQILNADTNEDISSKFGLNNLIQNFEINATSSKSVSWTFKVPNDVSGIIIKTVAKAGPYSDGEQKAVPVLPNRMLVTDALPIFVKEGQTKTFVLDQLKSNNSKTVTNVSNTLELTTNPIWEVLFALPSLKNDINNSADVVFNKWFADVLASEIFKANPRMKKIFEEYQEKGLLESNLEKNQELKQLLLEETPWVFEAKDEKQQMQMLARLFDANNMRNSILDDWSTLKQLQNGDGGFSWYAGSPSSFSTSLYILKNLGKINEWLKDKGGVNDYQNTPQNEMVSALTAYLDREINRYWKPKDMNPWNNLVLDYLDTRHYWEAQYPLKNTGATLKSQVIAKAKTAKITDFTFYGLSRAALLFNNYGLKDVSDKLMTYLKETSTDTKTQGVYWKQNLDAWGWYASKAINHALAMQAFNKLKPNDAVIEDMKIWLITQKEVNHWETSRATAEVIYTIMNSGKSWTTPEADKATVIWGGKELTKTDTQATGYIKSAVKSPELDKKLAEVTVTKPGPGIVQGGLFWQYYEDLNKVKSSETYISVTKELYKKVKTENGEELKKITADTPLRVGDKVTVRMILNTDRPMEYIHIKDMRAAGFEPTEVLSGYQWKNNLGYYQSTKDASTNFYIEQMPKGKYVFEYDVVANIAGKFSNGITTMQNYYAPQMNAHTQGTNVTVVP</sequence>
<evidence type="ECO:0000256" key="1">
    <source>
        <dbReference type="ARBA" id="ARBA00010556"/>
    </source>
</evidence>
<organism evidence="4 5">
    <name type="scientific">Elizabethkingia anophelis R26</name>
    <dbReference type="NCBI Taxonomy" id="1246994"/>
    <lineage>
        <taxon>Bacteria</taxon>
        <taxon>Pseudomonadati</taxon>
        <taxon>Bacteroidota</taxon>
        <taxon>Flavobacteriia</taxon>
        <taxon>Flavobacteriales</taxon>
        <taxon>Weeksellaceae</taxon>
        <taxon>Elizabethkingia</taxon>
    </lineage>
</organism>
<dbReference type="Proteomes" id="UP000190057">
    <property type="component" value="Chromosome"/>
</dbReference>
<accession>A0ABN5BP36</accession>
<gene>
    <name evidence="4" type="ORF">BAZ09_004610</name>
</gene>
<dbReference type="PANTHER" id="PTHR40094">
    <property type="entry name" value="ALPHA-2-MACROGLOBULIN HOMOLOG"/>
    <property type="match status" value="1"/>
</dbReference>
<feature type="domain" description="Alpha-2-macroglobulin" evidence="3">
    <location>
        <begin position="1194"/>
        <end position="1284"/>
    </location>
</feature>
<dbReference type="GeneID" id="56683742"/>
<evidence type="ECO:0000259" key="3">
    <source>
        <dbReference type="SMART" id="SM01360"/>
    </source>
</evidence>
<evidence type="ECO:0000313" key="5">
    <source>
        <dbReference type="Proteomes" id="UP000190057"/>
    </source>
</evidence>
<dbReference type="InterPro" id="IPR041246">
    <property type="entry name" value="Bact_MG10"/>
</dbReference>
<feature type="chain" id="PRO_5045475562" description="Alpha-2-macroglobulin domain-containing protein" evidence="2">
    <location>
        <begin position="23"/>
        <end position="1957"/>
    </location>
</feature>
<dbReference type="SMART" id="SM01360">
    <property type="entry name" value="A2M"/>
    <property type="match status" value="1"/>
</dbReference>
<reference evidence="4 5" key="1">
    <citation type="submission" date="2017-09" db="EMBL/GenBank/DDBJ databases">
        <title>Complete circularized genomes of four mosquito-derived Elizabethkingia anophelis isolates.</title>
        <authorList>
            <person name="Nicholson A.C."/>
            <person name="Xu J."/>
        </authorList>
    </citation>
    <scope>NUCLEOTIDE SEQUENCE [LARGE SCALE GENOMIC DNA]</scope>
    <source>
        <strain evidence="4 5">R26</strain>
    </source>
</reference>
<dbReference type="Pfam" id="PF17973">
    <property type="entry name" value="bMG10"/>
    <property type="match status" value="1"/>
</dbReference>
<name>A0ABN5BP36_9FLAO</name>
<keyword evidence="5" id="KW-1185">Reference proteome</keyword>
<dbReference type="Gene3D" id="1.50.10.20">
    <property type="match status" value="1"/>
</dbReference>
<dbReference type="EMBL" id="CP023401">
    <property type="protein sequence ID" value="ATC35537.1"/>
    <property type="molecule type" value="Genomic_DNA"/>
</dbReference>
<evidence type="ECO:0000313" key="4">
    <source>
        <dbReference type="EMBL" id="ATC35537.1"/>
    </source>
</evidence>
<dbReference type="RefSeq" id="WP_009090523.1">
    <property type="nucleotide sequence ID" value="NZ_ANIW01000063.1"/>
</dbReference>
<dbReference type="Pfam" id="PF01835">
    <property type="entry name" value="MG2"/>
    <property type="match status" value="1"/>
</dbReference>
<dbReference type="SUPFAM" id="SSF48239">
    <property type="entry name" value="Terpenoid cyclases/Protein prenyltransferases"/>
    <property type="match status" value="1"/>
</dbReference>
<dbReference type="InterPro" id="IPR008930">
    <property type="entry name" value="Terpenoid_cyclase/PrenylTrfase"/>
</dbReference>
<evidence type="ECO:0000256" key="2">
    <source>
        <dbReference type="SAM" id="SignalP"/>
    </source>
</evidence>
<dbReference type="Gene3D" id="2.60.40.1930">
    <property type="match status" value="1"/>
</dbReference>
<feature type="signal peptide" evidence="2">
    <location>
        <begin position="1"/>
        <end position="22"/>
    </location>
</feature>
<dbReference type="Pfam" id="PF00207">
    <property type="entry name" value="A2M"/>
    <property type="match status" value="1"/>
</dbReference>
<proteinExistence type="inferred from homology"/>
<dbReference type="InterPro" id="IPR051802">
    <property type="entry name" value="YfhM-like"/>
</dbReference>
<comment type="similarity">
    <text evidence="1">Belongs to the protease inhibitor I39 (alpha-2-macroglobulin) family. Bacterial alpha-2-macroglobulin subfamily.</text>
</comment>